<dbReference type="SUPFAM" id="SSF56112">
    <property type="entry name" value="Protein kinase-like (PK-like)"/>
    <property type="match status" value="1"/>
</dbReference>
<evidence type="ECO:0000259" key="1">
    <source>
        <dbReference type="PROSITE" id="PS50011"/>
    </source>
</evidence>
<dbReference type="Gene3D" id="3.30.200.20">
    <property type="entry name" value="Phosphorylase Kinase, domain 1"/>
    <property type="match status" value="1"/>
</dbReference>
<dbReference type="InterPro" id="IPR000719">
    <property type="entry name" value="Prot_kinase_dom"/>
</dbReference>
<sequence>MRRSSGTRSCFFRAGVSSFCVTAAEAGVWGGRAYLVPKKEKADSISKAQGMEKLMNTFMKEFELWQRLRHPNIVQFLGVLKRSDRVIFLTEYLRNKCLAR</sequence>
<keyword evidence="2" id="KW-0418">Kinase</keyword>
<comment type="caution">
    <text evidence="2">The sequence shown here is derived from an EMBL/GenBank/DDBJ whole genome shotgun (WGS) entry which is preliminary data.</text>
</comment>
<accession>A0AAV9C7Y2</accession>
<dbReference type="InterPro" id="IPR001245">
    <property type="entry name" value="Ser-Thr/Tyr_kinase_cat_dom"/>
</dbReference>
<dbReference type="GO" id="GO:0005524">
    <property type="term" value="F:ATP binding"/>
    <property type="evidence" value="ECO:0007669"/>
    <property type="project" value="InterPro"/>
</dbReference>
<protein>
    <submittedName>
        <fullName evidence="2">Serine/threonine-protein kinase CTR1</fullName>
    </submittedName>
</protein>
<dbReference type="PROSITE" id="PS50011">
    <property type="entry name" value="PROTEIN_KINASE_DOM"/>
    <property type="match status" value="1"/>
</dbReference>
<gene>
    <name evidence="2" type="primary">CTR1</name>
    <name evidence="2" type="ORF">QJS10_CPB21g00438</name>
</gene>
<dbReference type="InterPro" id="IPR011009">
    <property type="entry name" value="Kinase-like_dom_sf"/>
</dbReference>
<reference evidence="2" key="2">
    <citation type="submission" date="2023-06" db="EMBL/GenBank/DDBJ databases">
        <authorList>
            <person name="Ma L."/>
            <person name="Liu K.-W."/>
            <person name="Li Z."/>
            <person name="Hsiao Y.-Y."/>
            <person name="Qi Y."/>
            <person name="Fu T."/>
            <person name="Tang G."/>
            <person name="Zhang D."/>
            <person name="Sun W.-H."/>
            <person name="Liu D.-K."/>
            <person name="Li Y."/>
            <person name="Chen G.-Z."/>
            <person name="Liu X.-D."/>
            <person name="Liao X.-Y."/>
            <person name="Jiang Y.-T."/>
            <person name="Yu X."/>
            <person name="Hao Y."/>
            <person name="Huang J."/>
            <person name="Zhao X.-W."/>
            <person name="Ke S."/>
            <person name="Chen Y.-Y."/>
            <person name="Wu W.-L."/>
            <person name="Hsu J.-L."/>
            <person name="Lin Y.-F."/>
            <person name="Huang M.-D."/>
            <person name="Li C.-Y."/>
            <person name="Huang L."/>
            <person name="Wang Z.-W."/>
            <person name="Zhao X."/>
            <person name="Zhong W.-Y."/>
            <person name="Peng D.-H."/>
            <person name="Ahmad S."/>
            <person name="Lan S."/>
            <person name="Zhang J.-S."/>
            <person name="Tsai W.-C."/>
            <person name="Van De Peer Y."/>
            <person name="Liu Z.-J."/>
        </authorList>
    </citation>
    <scope>NUCLEOTIDE SEQUENCE</scope>
    <source>
        <strain evidence="2">CP</strain>
        <tissue evidence="2">Leaves</tissue>
    </source>
</reference>
<feature type="domain" description="Protein kinase" evidence="1">
    <location>
        <begin position="1"/>
        <end position="100"/>
    </location>
</feature>
<keyword evidence="3" id="KW-1185">Reference proteome</keyword>
<proteinExistence type="predicted"/>
<organism evidence="2 3">
    <name type="scientific">Acorus calamus</name>
    <name type="common">Sweet flag</name>
    <dbReference type="NCBI Taxonomy" id="4465"/>
    <lineage>
        <taxon>Eukaryota</taxon>
        <taxon>Viridiplantae</taxon>
        <taxon>Streptophyta</taxon>
        <taxon>Embryophyta</taxon>
        <taxon>Tracheophyta</taxon>
        <taxon>Spermatophyta</taxon>
        <taxon>Magnoliopsida</taxon>
        <taxon>Liliopsida</taxon>
        <taxon>Acoraceae</taxon>
        <taxon>Acorus</taxon>
    </lineage>
</organism>
<dbReference type="Proteomes" id="UP001180020">
    <property type="component" value="Unassembled WGS sequence"/>
</dbReference>
<evidence type="ECO:0000313" key="3">
    <source>
        <dbReference type="Proteomes" id="UP001180020"/>
    </source>
</evidence>
<keyword evidence="2" id="KW-0808">Transferase</keyword>
<dbReference type="EMBL" id="JAUJYO010000021">
    <property type="protein sequence ID" value="KAK1284744.1"/>
    <property type="molecule type" value="Genomic_DNA"/>
</dbReference>
<dbReference type="AlphaFoldDB" id="A0AAV9C7Y2"/>
<reference evidence="2" key="1">
    <citation type="journal article" date="2023" name="Nat. Commun.">
        <title>Diploid and tetraploid genomes of Acorus and the evolution of monocots.</title>
        <authorList>
            <person name="Ma L."/>
            <person name="Liu K.W."/>
            <person name="Li Z."/>
            <person name="Hsiao Y.Y."/>
            <person name="Qi Y."/>
            <person name="Fu T."/>
            <person name="Tang G.D."/>
            <person name="Zhang D."/>
            <person name="Sun W.H."/>
            <person name="Liu D.K."/>
            <person name="Li Y."/>
            <person name="Chen G.Z."/>
            <person name="Liu X.D."/>
            <person name="Liao X.Y."/>
            <person name="Jiang Y.T."/>
            <person name="Yu X."/>
            <person name="Hao Y."/>
            <person name="Huang J."/>
            <person name="Zhao X.W."/>
            <person name="Ke S."/>
            <person name="Chen Y.Y."/>
            <person name="Wu W.L."/>
            <person name="Hsu J.L."/>
            <person name="Lin Y.F."/>
            <person name="Huang M.D."/>
            <person name="Li C.Y."/>
            <person name="Huang L."/>
            <person name="Wang Z.W."/>
            <person name="Zhao X."/>
            <person name="Zhong W.Y."/>
            <person name="Peng D.H."/>
            <person name="Ahmad S."/>
            <person name="Lan S."/>
            <person name="Zhang J.S."/>
            <person name="Tsai W.C."/>
            <person name="Van de Peer Y."/>
            <person name="Liu Z.J."/>
        </authorList>
    </citation>
    <scope>NUCLEOTIDE SEQUENCE</scope>
    <source>
        <strain evidence="2">CP</strain>
    </source>
</reference>
<name>A0AAV9C7Y2_ACOCL</name>
<dbReference type="GO" id="GO:0004672">
    <property type="term" value="F:protein kinase activity"/>
    <property type="evidence" value="ECO:0007669"/>
    <property type="project" value="InterPro"/>
</dbReference>
<dbReference type="Pfam" id="PF07714">
    <property type="entry name" value="PK_Tyr_Ser-Thr"/>
    <property type="match status" value="1"/>
</dbReference>
<evidence type="ECO:0000313" key="2">
    <source>
        <dbReference type="EMBL" id="KAK1284744.1"/>
    </source>
</evidence>